<reference evidence="3 4" key="1">
    <citation type="submission" date="2020-06" db="EMBL/GenBank/DDBJ databases">
        <title>NJ-3-1, isolated from saline soil.</title>
        <authorList>
            <person name="Cui H.L."/>
            <person name="Shi X."/>
        </authorList>
    </citation>
    <scope>NUCLEOTIDE SEQUENCE [LARGE SCALE GENOMIC DNA]</scope>
    <source>
        <strain evidence="3 4">NJ-3-1</strain>
    </source>
</reference>
<proteinExistence type="predicted"/>
<dbReference type="InterPro" id="IPR000086">
    <property type="entry name" value="NUDIX_hydrolase_dom"/>
</dbReference>
<dbReference type="Proteomes" id="UP000509626">
    <property type="component" value="Chromosome"/>
</dbReference>
<dbReference type="OrthoDB" id="211338at2157"/>
<dbReference type="GeneID" id="56036053"/>
<protein>
    <submittedName>
        <fullName evidence="3">NUDIX domain-containing protein</fullName>
    </submittedName>
</protein>
<dbReference type="Gene3D" id="3.90.79.10">
    <property type="entry name" value="Nucleoside Triphosphate Pyrophosphohydrolase"/>
    <property type="match status" value="1"/>
</dbReference>
<dbReference type="Pfam" id="PF00293">
    <property type="entry name" value="NUDIX"/>
    <property type="match status" value="1"/>
</dbReference>
<evidence type="ECO:0000313" key="3">
    <source>
        <dbReference type="EMBL" id="QLG60458.1"/>
    </source>
</evidence>
<gene>
    <name evidence="3" type="ORF">HUG12_01300</name>
</gene>
<dbReference type="AlphaFoldDB" id="A0A7D5Q8T7"/>
<evidence type="ECO:0000256" key="1">
    <source>
        <dbReference type="ARBA" id="ARBA00022801"/>
    </source>
</evidence>
<organism evidence="3 4">
    <name type="scientific">Halorarum salinum</name>
    <dbReference type="NCBI Taxonomy" id="2743089"/>
    <lineage>
        <taxon>Archaea</taxon>
        <taxon>Methanobacteriati</taxon>
        <taxon>Methanobacteriota</taxon>
        <taxon>Stenosarchaea group</taxon>
        <taxon>Halobacteria</taxon>
        <taxon>Halobacteriales</taxon>
        <taxon>Haloferacaceae</taxon>
        <taxon>Halorarum</taxon>
    </lineage>
</organism>
<dbReference type="GO" id="GO:0016787">
    <property type="term" value="F:hydrolase activity"/>
    <property type="evidence" value="ECO:0007669"/>
    <property type="project" value="UniProtKB-KW"/>
</dbReference>
<keyword evidence="1" id="KW-0378">Hydrolase</keyword>
<keyword evidence="4" id="KW-1185">Reference proteome</keyword>
<dbReference type="RefSeq" id="WP_179267044.1">
    <property type="nucleotide sequence ID" value="NZ_CP058579.1"/>
</dbReference>
<accession>A0A7D5Q8T7</accession>
<feature type="domain" description="Nudix hydrolase" evidence="2">
    <location>
        <begin position="3"/>
        <end position="145"/>
    </location>
</feature>
<dbReference type="InterPro" id="IPR015797">
    <property type="entry name" value="NUDIX_hydrolase-like_dom_sf"/>
</dbReference>
<dbReference type="EMBL" id="CP058579">
    <property type="protein sequence ID" value="QLG60458.1"/>
    <property type="molecule type" value="Genomic_DNA"/>
</dbReference>
<sequence length="156" mass="16953">MSSVRATVLGALRRPDTDEYLVQTLPTPAEPGTARRFVGGGIEFGETSDEALEREFREELDVAVEAGPVLGTVENLYRWDGEAGHDLAVVREARFADASPYDRDAFHGVEDDGSFEYGAAWRSLDDLVDSPEPFYPRCVADLFGDGGTGHLVSVAD</sequence>
<name>A0A7D5Q8T7_9EURY</name>
<evidence type="ECO:0000259" key="2">
    <source>
        <dbReference type="PROSITE" id="PS51462"/>
    </source>
</evidence>
<dbReference type="PROSITE" id="PS51462">
    <property type="entry name" value="NUDIX"/>
    <property type="match status" value="1"/>
</dbReference>
<dbReference type="KEGG" id="halu:HUG12_01300"/>
<dbReference type="SUPFAM" id="SSF55811">
    <property type="entry name" value="Nudix"/>
    <property type="match status" value="1"/>
</dbReference>
<dbReference type="PROSITE" id="PS00893">
    <property type="entry name" value="NUDIX_BOX"/>
    <property type="match status" value="1"/>
</dbReference>
<dbReference type="InterPro" id="IPR020084">
    <property type="entry name" value="NUDIX_hydrolase_CS"/>
</dbReference>
<evidence type="ECO:0000313" key="4">
    <source>
        <dbReference type="Proteomes" id="UP000509626"/>
    </source>
</evidence>